<evidence type="ECO:0000256" key="10">
    <source>
        <dbReference type="PIRSR" id="PIRSR500134-3"/>
    </source>
</evidence>
<dbReference type="InterPro" id="IPR028357">
    <property type="entry name" value="UDPglc_DH_bac"/>
</dbReference>
<dbReference type="Gene3D" id="3.40.50.720">
    <property type="entry name" value="NAD(P)-binding Rossmann-like Domain"/>
    <property type="match status" value="2"/>
</dbReference>
<dbReference type="Pfam" id="PF03721">
    <property type="entry name" value="UDPG_MGDP_dh_N"/>
    <property type="match status" value="1"/>
</dbReference>
<feature type="binding site" evidence="10">
    <location>
        <position position="324"/>
    </location>
    <ligand>
        <name>NAD(+)</name>
        <dbReference type="ChEBI" id="CHEBI:57540"/>
    </ligand>
</feature>
<feature type="binding site" evidence="10">
    <location>
        <position position="30"/>
    </location>
    <ligand>
        <name>NAD(+)</name>
        <dbReference type="ChEBI" id="CHEBI:57540"/>
    </ligand>
</feature>
<dbReference type="PIRSF" id="PIRSF000124">
    <property type="entry name" value="UDPglc_GDPman_dh"/>
    <property type="match status" value="1"/>
</dbReference>
<reference evidence="12 13" key="1">
    <citation type="journal article" date="2015" name="Nature">
        <title>rRNA introns, odd ribosomes, and small enigmatic genomes across a large radiation of phyla.</title>
        <authorList>
            <person name="Brown C.T."/>
            <person name="Hug L.A."/>
            <person name="Thomas B.C."/>
            <person name="Sharon I."/>
            <person name="Castelle C.J."/>
            <person name="Singh A."/>
            <person name="Wilkins M.J."/>
            <person name="Williams K.H."/>
            <person name="Banfield J.F."/>
        </authorList>
    </citation>
    <scope>NUCLEOTIDE SEQUENCE [LARGE SCALE GENOMIC DNA]</scope>
</reference>
<dbReference type="PIRSF" id="PIRSF500134">
    <property type="entry name" value="UDPglc_DH_bac"/>
    <property type="match status" value="1"/>
</dbReference>
<gene>
    <name evidence="12" type="ORF">UX85_C0005G0048</name>
</gene>
<feature type="binding site" evidence="10">
    <location>
        <position position="259"/>
    </location>
    <ligand>
        <name>NAD(+)</name>
        <dbReference type="ChEBI" id="CHEBI:57540"/>
    </ligand>
</feature>
<dbReference type="GO" id="GO:0003979">
    <property type="term" value="F:UDP-glucose 6-dehydrogenase activity"/>
    <property type="evidence" value="ECO:0007669"/>
    <property type="project" value="UniProtKB-EC"/>
</dbReference>
<feature type="binding site" evidence="9">
    <location>
        <position position="200"/>
    </location>
    <ligand>
        <name>substrate</name>
    </ligand>
</feature>
<comment type="pathway">
    <text evidence="1">Nucleotide-sugar biosynthesis; UDP-alpha-D-glucuronate biosynthesis; UDP-alpha-D-glucuronate from UDP-alpha-D-glucose: step 1/1.</text>
</comment>
<evidence type="ECO:0000259" key="11">
    <source>
        <dbReference type="SMART" id="SM00984"/>
    </source>
</evidence>
<evidence type="ECO:0000256" key="7">
    <source>
        <dbReference type="PIRNR" id="PIRNR000124"/>
    </source>
</evidence>
<feature type="binding site" evidence="10">
    <location>
        <position position="151"/>
    </location>
    <ligand>
        <name>NAD(+)</name>
        <dbReference type="ChEBI" id="CHEBI:57540"/>
    </ligand>
</feature>
<keyword evidence="5 7" id="KW-0520">NAD</keyword>
<dbReference type="PANTHER" id="PTHR43750:SF3">
    <property type="entry name" value="UDP-GLUCOSE 6-DEHYDROGENASE TUAD"/>
    <property type="match status" value="1"/>
</dbReference>
<dbReference type="InterPro" id="IPR008927">
    <property type="entry name" value="6-PGluconate_DH-like_C_sf"/>
</dbReference>
<dbReference type="InterPro" id="IPR036291">
    <property type="entry name" value="NAD(P)-bd_dom_sf"/>
</dbReference>
<evidence type="ECO:0000313" key="13">
    <source>
        <dbReference type="Proteomes" id="UP000033860"/>
    </source>
</evidence>
<comment type="catalytic activity">
    <reaction evidence="6 7">
        <text>UDP-alpha-D-glucose + 2 NAD(+) + H2O = UDP-alpha-D-glucuronate + 2 NADH + 3 H(+)</text>
        <dbReference type="Rhea" id="RHEA:23596"/>
        <dbReference type="ChEBI" id="CHEBI:15377"/>
        <dbReference type="ChEBI" id="CHEBI:15378"/>
        <dbReference type="ChEBI" id="CHEBI:57540"/>
        <dbReference type="ChEBI" id="CHEBI:57945"/>
        <dbReference type="ChEBI" id="CHEBI:58052"/>
        <dbReference type="ChEBI" id="CHEBI:58885"/>
        <dbReference type="EC" id="1.1.1.22"/>
    </reaction>
</comment>
<dbReference type="SMART" id="SM00984">
    <property type="entry name" value="UDPG_MGDP_dh_C"/>
    <property type="match status" value="1"/>
</dbReference>
<dbReference type="Proteomes" id="UP000033860">
    <property type="component" value="Unassembled WGS sequence"/>
</dbReference>
<dbReference type="InterPro" id="IPR017476">
    <property type="entry name" value="UDP-Glc/GDP-Man"/>
</dbReference>
<name>A0A0G1UTG2_9BACT</name>
<feature type="binding site" evidence="9">
    <location>
        <begin position="148"/>
        <end position="151"/>
    </location>
    <ligand>
        <name>substrate</name>
    </ligand>
</feature>
<feature type="active site" description="Nucleophile" evidence="8">
    <location>
        <position position="256"/>
    </location>
</feature>
<feature type="domain" description="UDP-glucose/GDP-mannose dehydrogenase C-terminal" evidence="11">
    <location>
        <begin position="310"/>
        <end position="411"/>
    </location>
</feature>
<evidence type="ECO:0000256" key="6">
    <source>
        <dbReference type="ARBA" id="ARBA00047473"/>
    </source>
</evidence>
<dbReference type="GO" id="GO:0006065">
    <property type="term" value="P:UDP-glucuronate biosynthetic process"/>
    <property type="evidence" value="ECO:0007669"/>
    <property type="project" value="UniProtKB-UniPathway"/>
</dbReference>
<comment type="caution">
    <text evidence="12">The sequence shown here is derived from an EMBL/GenBank/DDBJ whole genome shotgun (WGS) entry which is preliminary data.</text>
</comment>
<dbReference type="NCBIfam" id="TIGR03026">
    <property type="entry name" value="NDP-sugDHase"/>
    <property type="match status" value="1"/>
</dbReference>
<dbReference type="PRINTS" id="PR00411">
    <property type="entry name" value="PNDRDTASEI"/>
</dbReference>
<dbReference type="SUPFAM" id="SSF51735">
    <property type="entry name" value="NAD(P)-binding Rossmann-fold domains"/>
    <property type="match status" value="1"/>
</dbReference>
<evidence type="ECO:0000256" key="5">
    <source>
        <dbReference type="ARBA" id="ARBA00023027"/>
    </source>
</evidence>
<feature type="binding site" evidence="9">
    <location>
        <position position="253"/>
    </location>
    <ligand>
        <name>substrate</name>
    </ligand>
</feature>
<keyword evidence="4 7" id="KW-0560">Oxidoreductase</keyword>
<dbReference type="SUPFAM" id="SSF52413">
    <property type="entry name" value="UDP-glucose/GDP-mannose dehydrogenase C-terminal domain"/>
    <property type="match status" value="1"/>
</dbReference>
<comment type="similarity">
    <text evidence="2 7">Belongs to the UDP-glucose/GDP-mannose dehydrogenase family.</text>
</comment>
<feature type="binding site" evidence="10">
    <location>
        <position position="84"/>
    </location>
    <ligand>
        <name>NAD(+)</name>
        <dbReference type="ChEBI" id="CHEBI:57540"/>
    </ligand>
</feature>
<evidence type="ECO:0000256" key="4">
    <source>
        <dbReference type="ARBA" id="ARBA00023002"/>
    </source>
</evidence>
<dbReference type="InterPro" id="IPR014026">
    <property type="entry name" value="UDP-Glc/GDP-Man_DH_dimer"/>
</dbReference>
<protein>
    <recommendedName>
        <fullName evidence="3 7">UDP-glucose 6-dehydrogenase</fullName>
        <ecNumber evidence="3 7">1.1.1.22</ecNumber>
    </recommendedName>
</protein>
<dbReference type="AlphaFoldDB" id="A0A0G1UTG2"/>
<dbReference type="UniPathway" id="UPA00038">
    <property type="reaction ID" value="UER00491"/>
</dbReference>
<dbReference type="Gene3D" id="1.20.5.100">
    <property type="entry name" value="Cytochrome c1, transmembrane anchor, C-terminal"/>
    <property type="match status" value="1"/>
</dbReference>
<proteinExistence type="inferred from homology"/>
<dbReference type="PANTHER" id="PTHR43750">
    <property type="entry name" value="UDP-GLUCOSE 6-DEHYDROGENASE TUAD"/>
    <property type="match status" value="1"/>
</dbReference>
<dbReference type="EMBL" id="LCNT01000005">
    <property type="protein sequence ID" value="KKU61010.1"/>
    <property type="molecule type" value="Genomic_DNA"/>
</dbReference>
<feature type="binding site" evidence="9">
    <location>
        <begin position="245"/>
        <end position="249"/>
    </location>
    <ligand>
        <name>substrate</name>
    </ligand>
</feature>
<feature type="binding site" evidence="10">
    <location>
        <position position="35"/>
    </location>
    <ligand>
        <name>NAD(+)</name>
        <dbReference type="ChEBI" id="CHEBI:57540"/>
    </ligand>
</feature>
<sequence length="427" mass="46296">MKVAVIGTGYVGLVTASVLAHLGHQVVGLDIDAKKIAALKKGKITIFEPGLKDLIKKNRARLRFTTSYHEALRQAQVVFICVGTPAQKDGSYDPRYVFAAAKAIAQNLDHYAVIVIKSTVPPSTTQAVAKILDANAGVKLDVAANPEFLKEGSAVADALKPDRIVIGAESKKARDILIRLHRKLKAPVVATSPQSAQMIKYASNAMLSTRISFINAIAILCDKVGADIKDVSSGLGLDPRVGRSFLNAGLGYGGSCFPKDTWALIAFAKKLGYDFKFLRQVDMVNADQVDYFLTKIKAAFPGGLKGKILTVLGLSFKPETDDMRQARSVVLIKKLLSLGASVRATDPVAIKNARPLLPRVKFFTDSYQALSGSDGLVLVTEWAAYAKLDFKKIKKLIRQPYVFDGRNFFDPAKVKAAGFHYFGLGRP</sequence>
<evidence type="ECO:0000256" key="1">
    <source>
        <dbReference type="ARBA" id="ARBA00004701"/>
    </source>
</evidence>
<dbReference type="InterPro" id="IPR036220">
    <property type="entry name" value="UDP-Glc/GDP-Man_DH_C_sf"/>
</dbReference>
<accession>A0A0G1UTG2</accession>
<dbReference type="InterPro" id="IPR014027">
    <property type="entry name" value="UDP-Glc/GDP-Man_DH_C"/>
</dbReference>
<dbReference type="SUPFAM" id="SSF48179">
    <property type="entry name" value="6-phosphogluconate dehydrogenase C-terminal domain-like"/>
    <property type="match status" value="1"/>
</dbReference>
<dbReference type="Pfam" id="PF03720">
    <property type="entry name" value="UDPG_MGDP_dh_C"/>
    <property type="match status" value="1"/>
</dbReference>
<feature type="binding site" evidence="10">
    <location>
        <position position="119"/>
    </location>
    <ligand>
        <name>NAD(+)</name>
        <dbReference type="ChEBI" id="CHEBI:57540"/>
    </ligand>
</feature>
<dbReference type="InterPro" id="IPR001732">
    <property type="entry name" value="UDP-Glc/GDP-Man_DH_N"/>
</dbReference>
<organism evidence="12 13">
    <name type="scientific">Candidatus Beckwithbacteria bacterium GW2011_GWB1_47_15</name>
    <dbReference type="NCBI Taxonomy" id="1618371"/>
    <lineage>
        <taxon>Bacteria</taxon>
        <taxon>Candidatus Beckwithiibacteriota</taxon>
    </lineage>
</organism>
<dbReference type="GO" id="GO:0000271">
    <property type="term" value="P:polysaccharide biosynthetic process"/>
    <property type="evidence" value="ECO:0007669"/>
    <property type="project" value="InterPro"/>
</dbReference>
<dbReference type="Pfam" id="PF00984">
    <property type="entry name" value="UDPG_MGDP_dh"/>
    <property type="match status" value="1"/>
</dbReference>
<evidence type="ECO:0000256" key="9">
    <source>
        <dbReference type="PIRSR" id="PIRSR500134-2"/>
    </source>
</evidence>
<evidence type="ECO:0000256" key="3">
    <source>
        <dbReference type="ARBA" id="ARBA00012954"/>
    </source>
</evidence>
<evidence type="ECO:0000256" key="2">
    <source>
        <dbReference type="ARBA" id="ARBA00006601"/>
    </source>
</evidence>
<dbReference type="EC" id="1.1.1.22" evidence="3 7"/>
<feature type="binding site" evidence="9">
    <location>
        <position position="317"/>
    </location>
    <ligand>
        <name>substrate</name>
    </ligand>
</feature>
<dbReference type="GO" id="GO:0051287">
    <property type="term" value="F:NAD binding"/>
    <property type="evidence" value="ECO:0007669"/>
    <property type="project" value="InterPro"/>
</dbReference>
<evidence type="ECO:0000256" key="8">
    <source>
        <dbReference type="PIRSR" id="PIRSR500134-1"/>
    </source>
</evidence>
<evidence type="ECO:0000313" key="12">
    <source>
        <dbReference type="EMBL" id="KKU61010.1"/>
    </source>
</evidence>
<dbReference type="PATRIC" id="fig|1618371.3.peg.841"/>